<evidence type="ECO:0000313" key="3">
    <source>
        <dbReference type="Proteomes" id="UP000182938"/>
    </source>
</evidence>
<protein>
    <recommendedName>
        <fullName evidence="4">4-hydroxybenzoate polyprenyltransferase</fullName>
    </recommendedName>
</protein>
<dbReference type="AlphaFoldDB" id="A0A1L3MFI7"/>
<dbReference type="RefSeq" id="WP_072624228.1">
    <property type="nucleotide sequence ID" value="NZ_CP013290.1"/>
</dbReference>
<dbReference type="EMBL" id="CP013290">
    <property type="protein sequence ID" value="APH01069.1"/>
    <property type="molecule type" value="Genomic_DNA"/>
</dbReference>
<dbReference type="KEGG" id="jte:ASJ30_05540"/>
<keyword evidence="1" id="KW-1133">Transmembrane helix</keyword>
<dbReference type="Proteomes" id="UP000182938">
    <property type="component" value="Chromosome"/>
</dbReference>
<gene>
    <name evidence="2" type="ORF">ASJ30_05540</name>
</gene>
<sequence>MLSSFVSLAAETGHHNELPVAPWVYGLFALLVFSMMLAALFAFRQAATKIPTADNTVAHDDHGPEAGDHH</sequence>
<name>A0A1L3MFI7_9MICO</name>
<feature type="transmembrane region" description="Helical" evidence="1">
    <location>
        <begin position="20"/>
        <end position="43"/>
    </location>
</feature>
<reference evidence="2 3" key="1">
    <citation type="submission" date="2015-11" db="EMBL/GenBank/DDBJ databases">
        <authorList>
            <person name="Zhang Y."/>
            <person name="Guo Z."/>
        </authorList>
    </citation>
    <scope>NUCLEOTIDE SEQUENCE [LARGE SCALE GENOMIC DNA]</scope>
    <source>
        <strain evidence="2 3">YFY001</strain>
    </source>
</reference>
<keyword evidence="1" id="KW-0472">Membrane</keyword>
<organism evidence="2 3">
    <name type="scientific">Janibacter indicus</name>
    <dbReference type="NCBI Taxonomy" id="857417"/>
    <lineage>
        <taxon>Bacteria</taxon>
        <taxon>Bacillati</taxon>
        <taxon>Actinomycetota</taxon>
        <taxon>Actinomycetes</taxon>
        <taxon>Micrococcales</taxon>
        <taxon>Intrasporangiaceae</taxon>
        <taxon>Janibacter</taxon>
    </lineage>
</organism>
<keyword evidence="1" id="KW-0812">Transmembrane</keyword>
<proteinExistence type="predicted"/>
<keyword evidence="3" id="KW-1185">Reference proteome</keyword>
<accession>A0A1L3MFI7</accession>
<evidence type="ECO:0008006" key="4">
    <source>
        <dbReference type="Google" id="ProtNLM"/>
    </source>
</evidence>
<evidence type="ECO:0000313" key="2">
    <source>
        <dbReference type="EMBL" id="APH01069.1"/>
    </source>
</evidence>
<evidence type="ECO:0000256" key="1">
    <source>
        <dbReference type="SAM" id="Phobius"/>
    </source>
</evidence>